<dbReference type="GO" id="GO:0009378">
    <property type="term" value="F:four-way junction helicase activity"/>
    <property type="evidence" value="ECO:0007669"/>
    <property type="project" value="TreeGrafter"/>
</dbReference>
<dbReference type="SMART" id="SM00956">
    <property type="entry name" value="RQC"/>
    <property type="match status" value="1"/>
</dbReference>
<dbReference type="CDD" id="cd17920">
    <property type="entry name" value="DEXHc_RecQ"/>
    <property type="match status" value="1"/>
</dbReference>
<dbReference type="NCBIfam" id="TIGR00614">
    <property type="entry name" value="recQ_fam"/>
    <property type="match status" value="1"/>
</dbReference>
<evidence type="ECO:0000256" key="3">
    <source>
        <dbReference type="ARBA" id="ARBA00005446"/>
    </source>
</evidence>
<dbReference type="Gene3D" id="1.10.150.80">
    <property type="entry name" value="HRDC domain"/>
    <property type="match status" value="1"/>
</dbReference>
<dbReference type="GO" id="GO:0005524">
    <property type="term" value="F:ATP binding"/>
    <property type="evidence" value="ECO:0007669"/>
    <property type="project" value="UniProtKB-KW"/>
</dbReference>
<dbReference type="Gene3D" id="3.40.50.300">
    <property type="entry name" value="P-loop containing nucleotide triphosphate hydrolases"/>
    <property type="match status" value="2"/>
</dbReference>
<dbReference type="SUPFAM" id="SSF52540">
    <property type="entry name" value="P-loop containing nucleoside triphosphate hydrolases"/>
    <property type="match status" value="1"/>
</dbReference>
<evidence type="ECO:0000256" key="12">
    <source>
        <dbReference type="ARBA" id="ARBA00023172"/>
    </source>
</evidence>
<dbReference type="PANTHER" id="PTHR13710:SF105">
    <property type="entry name" value="ATP-DEPENDENT DNA HELICASE Q1"/>
    <property type="match status" value="1"/>
</dbReference>
<organism evidence="20 21">
    <name type="scientific">Scopulibacillus darangshiensis</name>
    <dbReference type="NCBI Taxonomy" id="442528"/>
    <lineage>
        <taxon>Bacteria</taxon>
        <taxon>Bacillati</taxon>
        <taxon>Bacillota</taxon>
        <taxon>Bacilli</taxon>
        <taxon>Bacillales</taxon>
        <taxon>Sporolactobacillaceae</taxon>
        <taxon>Scopulibacillus</taxon>
    </lineage>
</organism>
<dbReference type="AlphaFoldDB" id="A0A4R2NHQ4"/>
<keyword evidence="11" id="KW-0238">DNA-binding</keyword>
<evidence type="ECO:0000256" key="11">
    <source>
        <dbReference type="ARBA" id="ARBA00023125"/>
    </source>
</evidence>
<feature type="domain" description="Helicase ATP-binding" evidence="18">
    <location>
        <begin position="26"/>
        <end position="195"/>
    </location>
</feature>
<dbReference type="InterPro" id="IPR036390">
    <property type="entry name" value="WH_DNA-bd_sf"/>
</dbReference>
<dbReference type="PANTHER" id="PTHR13710">
    <property type="entry name" value="DNA HELICASE RECQ FAMILY MEMBER"/>
    <property type="match status" value="1"/>
</dbReference>
<evidence type="ECO:0000259" key="18">
    <source>
        <dbReference type="PROSITE" id="PS51192"/>
    </source>
</evidence>
<keyword evidence="12" id="KW-0233">DNA recombination</keyword>
<dbReference type="Proteomes" id="UP000295416">
    <property type="component" value="Unassembled WGS sequence"/>
</dbReference>
<dbReference type="FunFam" id="3.40.50.300:FF:000296">
    <property type="entry name" value="ATP-dependent DNA helicase RecQ"/>
    <property type="match status" value="1"/>
</dbReference>
<gene>
    <name evidence="20" type="ORF">EV207_14714</name>
</gene>
<evidence type="ECO:0000256" key="6">
    <source>
        <dbReference type="ARBA" id="ARBA00022763"/>
    </source>
</evidence>
<dbReference type="Pfam" id="PF16124">
    <property type="entry name" value="RecQ_Zn_bind"/>
    <property type="match status" value="1"/>
</dbReference>
<dbReference type="PROSITE" id="PS50967">
    <property type="entry name" value="HRDC"/>
    <property type="match status" value="1"/>
</dbReference>
<dbReference type="OrthoDB" id="9763310at2"/>
<dbReference type="Pfam" id="PF00270">
    <property type="entry name" value="DEAD"/>
    <property type="match status" value="1"/>
</dbReference>
<keyword evidence="4" id="KW-0479">Metal-binding</keyword>
<dbReference type="GO" id="GO:0043590">
    <property type="term" value="C:bacterial nucleoid"/>
    <property type="evidence" value="ECO:0007669"/>
    <property type="project" value="TreeGrafter"/>
</dbReference>
<feature type="domain" description="HRDC" evidence="17">
    <location>
        <begin position="513"/>
        <end position="593"/>
    </location>
</feature>
<dbReference type="RefSeq" id="WP_132747901.1">
    <property type="nucleotide sequence ID" value="NZ_SLXK01000047.1"/>
</dbReference>
<keyword evidence="13" id="KW-0234">DNA repair</keyword>
<dbReference type="InterPro" id="IPR011545">
    <property type="entry name" value="DEAD/DEAH_box_helicase_dom"/>
</dbReference>
<reference evidence="20 21" key="1">
    <citation type="submission" date="2019-03" db="EMBL/GenBank/DDBJ databases">
        <title>Genomic Encyclopedia of Type Strains, Phase IV (KMG-IV): sequencing the most valuable type-strain genomes for metagenomic binning, comparative biology and taxonomic classification.</title>
        <authorList>
            <person name="Goeker M."/>
        </authorList>
    </citation>
    <scope>NUCLEOTIDE SEQUENCE [LARGE SCALE GENOMIC DNA]</scope>
    <source>
        <strain evidence="20 21">DSM 19377</strain>
    </source>
</reference>
<keyword evidence="14" id="KW-0413">Isomerase</keyword>
<comment type="similarity">
    <text evidence="3">Belongs to the helicase family. RecQ subfamily.</text>
</comment>
<evidence type="ECO:0000256" key="8">
    <source>
        <dbReference type="ARBA" id="ARBA00022806"/>
    </source>
</evidence>
<proteinExistence type="inferred from homology"/>
<protein>
    <recommendedName>
        <fullName evidence="16">DNA helicase RecQ</fullName>
        <ecNumber evidence="16">5.6.2.4</ecNumber>
    </recommendedName>
</protein>
<dbReference type="GO" id="GO:0009432">
    <property type="term" value="P:SOS response"/>
    <property type="evidence" value="ECO:0007669"/>
    <property type="project" value="UniProtKB-UniRule"/>
</dbReference>
<evidence type="ECO:0000259" key="17">
    <source>
        <dbReference type="PROSITE" id="PS50967"/>
    </source>
</evidence>
<dbReference type="InterPro" id="IPR032284">
    <property type="entry name" value="RecQ_Zn-bd"/>
</dbReference>
<dbReference type="InterPro" id="IPR010997">
    <property type="entry name" value="HRDC-like_sf"/>
</dbReference>
<evidence type="ECO:0000256" key="1">
    <source>
        <dbReference type="ARBA" id="ARBA00001946"/>
    </source>
</evidence>
<dbReference type="InterPro" id="IPR001650">
    <property type="entry name" value="Helicase_C-like"/>
</dbReference>
<evidence type="ECO:0000256" key="5">
    <source>
        <dbReference type="ARBA" id="ARBA00022741"/>
    </source>
</evidence>
<evidence type="ECO:0000256" key="2">
    <source>
        <dbReference type="ARBA" id="ARBA00001947"/>
    </source>
</evidence>
<evidence type="ECO:0000256" key="14">
    <source>
        <dbReference type="ARBA" id="ARBA00023235"/>
    </source>
</evidence>
<dbReference type="EMBL" id="SLXK01000047">
    <property type="protein sequence ID" value="TCP20963.1"/>
    <property type="molecule type" value="Genomic_DNA"/>
</dbReference>
<dbReference type="EC" id="5.6.2.4" evidence="16"/>
<dbReference type="SUPFAM" id="SSF47819">
    <property type="entry name" value="HRDC-like"/>
    <property type="match status" value="1"/>
</dbReference>
<dbReference type="Pfam" id="PF09382">
    <property type="entry name" value="RQC"/>
    <property type="match status" value="1"/>
</dbReference>
<dbReference type="GO" id="GO:0003677">
    <property type="term" value="F:DNA binding"/>
    <property type="evidence" value="ECO:0007669"/>
    <property type="project" value="UniProtKB-KW"/>
</dbReference>
<dbReference type="GO" id="GO:0005737">
    <property type="term" value="C:cytoplasm"/>
    <property type="evidence" value="ECO:0007669"/>
    <property type="project" value="TreeGrafter"/>
</dbReference>
<dbReference type="GO" id="GO:0016787">
    <property type="term" value="F:hydrolase activity"/>
    <property type="evidence" value="ECO:0007669"/>
    <property type="project" value="UniProtKB-KW"/>
</dbReference>
<name>A0A4R2NHQ4_9BACL</name>
<evidence type="ECO:0000313" key="20">
    <source>
        <dbReference type="EMBL" id="TCP20963.1"/>
    </source>
</evidence>
<sequence>MISEAQQLLKATFGYGSFRKGQEDIIKRILQRRDVVGIMPTGGGKSICYQIPALMFQGVTLVISPLISLMKDQVDALEKVGVPATYINSSISAAEANERLNGAIIGEYKLIYIAPERLGSQLFLHALDRMDVSLVAVDEAHCISQWGHDFRPSYRLIKEMIDRIHSHPVIAALTATATPKVADDICDLLQIDRSDVILTGFGRDNLFFQVIKGQDRDAFINDYIKKNSAQSGIIYAATRKEVDRLHHYLIKKGFQAGKYHAGMAENERNENQERFLYDDLTVMVATSAFGMGINKSNVRYVIHYNLSKNIEAYYQEAGRAGRDGEPGECTILYSPQDIHIQKFLIEQSEMDQDHKDNEHEKLQKMVGYCHTEGCLQKYILAYFGEMDANDCGNCSSCTDERPEIEVTKEAQMVFSCIKRMRGKFGKTFIAKVLTGSSDQKIRSFGFDKLPTYKIMKGRTQKEVSEFIDYLTAEQYLSPANGTYPVLTLTNKAIPVLRGEEAVLKKEKVQAKQFVVDDELFEQLRELRKQIAVKEKVPPYVVFTDQTLHEMSAKCPSGQSDMLAIKGVGQRKWELYGEAFLEIILSYTAKGNLSGTT</sequence>
<keyword evidence="5" id="KW-0547">Nucleotide-binding</keyword>
<keyword evidence="8 20" id="KW-0347">Helicase</keyword>
<evidence type="ECO:0000256" key="16">
    <source>
        <dbReference type="NCBIfam" id="TIGR01389"/>
    </source>
</evidence>
<dbReference type="InterPro" id="IPR036388">
    <property type="entry name" value="WH-like_DNA-bd_sf"/>
</dbReference>
<dbReference type="FunFam" id="1.10.150.80:FF:000002">
    <property type="entry name" value="ATP-dependent DNA helicase RecQ"/>
    <property type="match status" value="1"/>
</dbReference>
<dbReference type="SMART" id="SM00490">
    <property type="entry name" value="HELICc"/>
    <property type="match status" value="1"/>
</dbReference>
<dbReference type="SMART" id="SM00341">
    <property type="entry name" value="HRDC"/>
    <property type="match status" value="1"/>
</dbReference>
<keyword evidence="21" id="KW-1185">Reference proteome</keyword>
<dbReference type="GO" id="GO:0043138">
    <property type="term" value="F:3'-5' DNA helicase activity"/>
    <property type="evidence" value="ECO:0007669"/>
    <property type="project" value="UniProtKB-EC"/>
</dbReference>
<evidence type="ECO:0000256" key="10">
    <source>
        <dbReference type="ARBA" id="ARBA00022840"/>
    </source>
</evidence>
<dbReference type="PROSITE" id="PS51192">
    <property type="entry name" value="HELICASE_ATP_BIND_1"/>
    <property type="match status" value="1"/>
</dbReference>
<dbReference type="NCBIfam" id="TIGR01389">
    <property type="entry name" value="recQ"/>
    <property type="match status" value="1"/>
</dbReference>
<dbReference type="Pfam" id="PF00271">
    <property type="entry name" value="Helicase_C"/>
    <property type="match status" value="1"/>
</dbReference>
<dbReference type="InterPro" id="IPR006293">
    <property type="entry name" value="DNA_helicase_ATP-dep_RecQ_bac"/>
</dbReference>
<keyword evidence="6" id="KW-0227">DNA damage</keyword>
<dbReference type="Gene3D" id="1.10.10.10">
    <property type="entry name" value="Winged helix-like DNA-binding domain superfamily/Winged helix DNA-binding domain"/>
    <property type="match status" value="1"/>
</dbReference>
<dbReference type="InterPro" id="IPR014001">
    <property type="entry name" value="Helicase_ATP-bd"/>
</dbReference>
<dbReference type="InterPro" id="IPR027417">
    <property type="entry name" value="P-loop_NTPase"/>
</dbReference>
<dbReference type="GO" id="GO:0046872">
    <property type="term" value="F:metal ion binding"/>
    <property type="evidence" value="ECO:0007669"/>
    <property type="project" value="UniProtKB-KW"/>
</dbReference>
<evidence type="ECO:0000256" key="13">
    <source>
        <dbReference type="ARBA" id="ARBA00023204"/>
    </source>
</evidence>
<evidence type="ECO:0000256" key="9">
    <source>
        <dbReference type="ARBA" id="ARBA00022833"/>
    </source>
</evidence>
<dbReference type="PROSITE" id="PS51194">
    <property type="entry name" value="HELICASE_CTER"/>
    <property type="match status" value="1"/>
</dbReference>
<feature type="domain" description="Helicase C-terminal" evidence="19">
    <location>
        <begin position="219"/>
        <end position="363"/>
    </location>
</feature>
<dbReference type="SMART" id="SM00487">
    <property type="entry name" value="DEXDc"/>
    <property type="match status" value="1"/>
</dbReference>
<dbReference type="InterPro" id="IPR044876">
    <property type="entry name" value="HRDC_dom_sf"/>
</dbReference>
<evidence type="ECO:0000256" key="7">
    <source>
        <dbReference type="ARBA" id="ARBA00022801"/>
    </source>
</evidence>
<dbReference type="SUPFAM" id="SSF46785">
    <property type="entry name" value="Winged helix' DNA-binding domain"/>
    <property type="match status" value="1"/>
</dbReference>
<dbReference type="InterPro" id="IPR004589">
    <property type="entry name" value="DNA_helicase_ATP-dep_RecQ"/>
</dbReference>
<keyword evidence="9" id="KW-0862">Zinc</keyword>
<dbReference type="GO" id="GO:0030894">
    <property type="term" value="C:replisome"/>
    <property type="evidence" value="ECO:0007669"/>
    <property type="project" value="TreeGrafter"/>
</dbReference>
<evidence type="ECO:0000256" key="4">
    <source>
        <dbReference type="ARBA" id="ARBA00022723"/>
    </source>
</evidence>
<dbReference type="GO" id="GO:0006281">
    <property type="term" value="P:DNA repair"/>
    <property type="evidence" value="ECO:0007669"/>
    <property type="project" value="UniProtKB-KW"/>
</dbReference>
<comment type="cofactor">
    <cofactor evidence="2">
        <name>Zn(2+)</name>
        <dbReference type="ChEBI" id="CHEBI:29105"/>
    </cofactor>
</comment>
<dbReference type="GO" id="GO:0006260">
    <property type="term" value="P:DNA replication"/>
    <property type="evidence" value="ECO:0007669"/>
    <property type="project" value="InterPro"/>
</dbReference>
<dbReference type="GO" id="GO:0006310">
    <property type="term" value="P:DNA recombination"/>
    <property type="evidence" value="ECO:0007669"/>
    <property type="project" value="UniProtKB-UniRule"/>
</dbReference>
<dbReference type="InterPro" id="IPR018982">
    <property type="entry name" value="RQC_domain"/>
</dbReference>
<evidence type="ECO:0000256" key="15">
    <source>
        <dbReference type="ARBA" id="ARBA00034617"/>
    </source>
</evidence>
<comment type="cofactor">
    <cofactor evidence="1">
        <name>Mg(2+)</name>
        <dbReference type="ChEBI" id="CHEBI:18420"/>
    </cofactor>
</comment>
<evidence type="ECO:0000313" key="21">
    <source>
        <dbReference type="Proteomes" id="UP000295416"/>
    </source>
</evidence>
<dbReference type="Pfam" id="PF00570">
    <property type="entry name" value="HRDC"/>
    <property type="match status" value="1"/>
</dbReference>
<dbReference type="InterPro" id="IPR002121">
    <property type="entry name" value="HRDC_dom"/>
</dbReference>
<accession>A0A4R2NHQ4</accession>
<evidence type="ECO:0000259" key="19">
    <source>
        <dbReference type="PROSITE" id="PS51194"/>
    </source>
</evidence>
<comment type="catalytic activity">
    <reaction evidence="15">
        <text>Couples ATP hydrolysis with the unwinding of duplex DNA by translocating in the 3'-5' direction.</text>
        <dbReference type="EC" id="5.6.2.4"/>
    </reaction>
</comment>
<keyword evidence="10" id="KW-0067">ATP-binding</keyword>
<comment type="caution">
    <text evidence="20">The sequence shown here is derived from an EMBL/GenBank/DDBJ whole genome shotgun (WGS) entry which is preliminary data.</text>
</comment>
<keyword evidence="7" id="KW-0378">Hydrolase</keyword>